<evidence type="ECO:0000256" key="2">
    <source>
        <dbReference type="ARBA" id="ARBA00022741"/>
    </source>
</evidence>
<dbReference type="GeneID" id="92033398"/>
<evidence type="ECO:0000256" key="6">
    <source>
        <dbReference type="PROSITE-ProRule" id="PRU10141"/>
    </source>
</evidence>
<comment type="similarity">
    <text evidence="5">Belongs to the protein kinase superfamily. Ser/Thr protein kinase family. GCN2 subfamily.</text>
</comment>
<comment type="caution">
    <text evidence="9">The sequence shown here is derived from an EMBL/GenBank/DDBJ whole genome shotgun (WGS) entry which is preliminary data.</text>
</comment>
<evidence type="ECO:0000256" key="1">
    <source>
        <dbReference type="ARBA" id="ARBA00022679"/>
    </source>
</evidence>
<feature type="compositionally biased region" description="Polar residues" evidence="7">
    <location>
        <begin position="311"/>
        <end position="330"/>
    </location>
</feature>
<dbReference type="InterPro" id="IPR050339">
    <property type="entry name" value="CC_SR_Kinase"/>
</dbReference>
<dbReference type="RefSeq" id="XP_066654404.1">
    <property type="nucleotide sequence ID" value="XM_066800492.1"/>
</dbReference>
<dbReference type="Proteomes" id="UP001360953">
    <property type="component" value="Unassembled WGS sequence"/>
</dbReference>
<feature type="region of interest" description="Disordered" evidence="7">
    <location>
        <begin position="1"/>
        <end position="62"/>
    </location>
</feature>
<keyword evidence="10" id="KW-1185">Reference proteome</keyword>
<proteinExistence type="inferred from homology"/>
<evidence type="ECO:0000256" key="4">
    <source>
        <dbReference type="ARBA" id="ARBA00022840"/>
    </source>
</evidence>
<dbReference type="InterPro" id="IPR008271">
    <property type="entry name" value="Ser/Thr_kinase_AS"/>
</dbReference>
<accession>A0ABR1LLB1</accession>
<dbReference type="PROSITE" id="PS00108">
    <property type="entry name" value="PROTEIN_KINASE_ST"/>
    <property type="match status" value="1"/>
</dbReference>
<sequence>MPSLFFRSPLEDSSSAEETSSVVSQAEQRPQRPSLSPTDPGLSRAQSLESESTENLSRSLSAAQISPQPIDIKDVALTALLEDKALSEAIQFLNERRNLKTQRPFTKHDPEVQALAKEKYMFMFEQFRANGVVDANVHRPEFQAVRDNVNKALETATRKHNELLRVKYLEGASSSSGNAVSHSNGTHAQDPSENQLVVRDPALAHDRSPLFVHPLFNSTAPLEYYAEIGRGGYGRVYKVKNVLDNGFYAVKQIPFSQTRLRRIYNRGVEELDTLLKEVRTMQKLDHPHIVRYYGAWVEVKPLDKNAPKRIGNTTTETASDSSRPTQSQSAIFPMSLGDDGIVFGDDSEPAQKLTMPLPEKTRPRRGSHATIDSVSDDFIAPNCIDPNTESPSKPPNKSFKPASEETEDEVETIPREIMAEPSSRRASQKITQNGDDTDSEPPPPLIEYILNIQMALYPMNLAEYLSANTVVLPDGNHEARHCFHVDVSLKILLAILDGVNYLHSRDLVHRDLKPANIFVAPAKDRYRSKHGIFLGECKGCQAAGLSNNSQLGIRIGDFGLVTDIAHLEDDVLNSPGRVVGTEFYRPPWPSSCPNEKLDVFALGVIAFELLWRFTTGMERFQTLSELKKGQLPPTFAQHVGNERVATLIRRMVSSDEKFRPTCDEVQKELEEIVKFLAQ</sequence>
<dbReference type="InterPro" id="IPR011009">
    <property type="entry name" value="Kinase-like_dom_sf"/>
</dbReference>
<protein>
    <submittedName>
        <fullName evidence="9">Kinase-like domain-containing protein</fullName>
    </submittedName>
</protein>
<keyword evidence="4 6" id="KW-0067">ATP-binding</keyword>
<reference evidence="9 10" key="1">
    <citation type="submission" date="2024-04" db="EMBL/GenBank/DDBJ databases">
        <title>Phyllosticta paracitricarpa is synonymous to the EU quarantine fungus P. citricarpa based on phylogenomic analyses.</title>
        <authorList>
            <consortium name="Lawrence Berkeley National Laboratory"/>
            <person name="Van ingen-buijs V.A."/>
            <person name="Van westerhoven A.C."/>
            <person name="Haridas S."/>
            <person name="Skiadas P."/>
            <person name="Martin F."/>
            <person name="Groenewald J.Z."/>
            <person name="Crous P.W."/>
            <person name="Seidl M.F."/>
        </authorList>
    </citation>
    <scope>NUCLEOTIDE SEQUENCE [LARGE SCALE GENOMIC DNA]</scope>
    <source>
        <strain evidence="9 10">CPC 17464</strain>
    </source>
</reference>
<keyword evidence="1" id="KW-0808">Transferase</keyword>
<feature type="compositionally biased region" description="Polar residues" evidence="7">
    <location>
        <begin position="424"/>
        <end position="434"/>
    </location>
</feature>
<dbReference type="PANTHER" id="PTHR11042">
    <property type="entry name" value="EUKARYOTIC TRANSLATION INITIATION FACTOR 2-ALPHA KINASE EIF2-ALPHA KINASE -RELATED"/>
    <property type="match status" value="1"/>
</dbReference>
<name>A0ABR1LLB1_9PEZI</name>
<dbReference type="EMBL" id="JBBPEH010000007">
    <property type="protein sequence ID" value="KAK7535988.1"/>
    <property type="molecule type" value="Genomic_DNA"/>
</dbReference>
<evidence type="ECO:0000256" key="5">
    <source>
        <dbReference type="ARBA" id="ARBA00037982"/>
    </source>
</evidence>
<dbReference type="Gene3D" id="1.10.510.10">
    <property type="entry name" value="Transferase(Phosphotransferase) domain 1"/>
    <property type="match status" value="1"/>
</dbReference>
<dbReference type="InterPro" id="IPR000719">
    <property type="entry name" value="Prot_kinase_dom"/>
</dbReference>
<keyword evidence="2 6" id="KW-0547">Nucleotide-binding</keyword>
<organism evidence="9 10">
    <name type="scientific">Phyllosticta citribraziliensis</name>
    <dbReference type="NCBI Taxonomy" id="989973"/>
    <lineage>
        <taxon>Eukaryota</taxon>
        <taxon>Fungi</taxon>
        <taxon>Dikarya</taxon>
        <taxon>Ascomycota</taxon>
        <taxon>Pezizomycotina</taxon>
        <taxon>Dothideomycetes</taxon>
        <taxon>Dothideomycetes incertae sedis</taxon>
        <taxon>Botryosphaeriales</taxon>
        <taxon>Phyllostictaceae</taxon>
        <taxon>Phyllosticta</taxon>
    </lineage>
</organism>
<keyword evidence="3" id="KW-0418">Kinase</keyword>
<evidence type="ECO:0000256" key="7">
    <source>
        <dbReference type="SAM" id="MobiDB-lite"/>
    </source>
</evidence>
<dbReference type="Gene3D" id="3.30.200.20">
    <property type="entry name" value="Phosphorylase Kinase, domain 1"/>
    <property type="match status" value="1"/>
</dbReference>
<dbReference type="SUPFAM" id="SSF56112">
    <property type="entry name" value="Protein kinase-like (PK-like)"/>
    <property type="match status" value="1"/>
</dbReference>
<dbReference type="Pfam" id="PF00069">
    <property type="entry name" value="Pkinase"/>
    <property type="match status" value="2"/>
</dbReference>
<feature type="compositionally biased region" description="Polar residues" evidence="7">
    <location>
        <begin position="44"/>
        <end position="62"/>
    </location>
</feature>
<feature type="domain" description="Protein kinase" evidence="8">
    <location>
        <begin position="222"/>
        <end position="676"/>
    </location>
</feature>
<evidence type="ECO:0000313" key="10">
    <source>
        <dbReference type="Proteomes" id="UP001360953"/>
    </source>
</evidence>
<feature type="compositionally biased region" description="Low complexity" evidence="7">
    <location>
        <begin position="16"/>
        <end position="28"/>
    </location>
</feature>
<evidence type="ECO:0000313" key="9">
    <source>
        <dbReference type="EMBL" id="KAK7535988.1"/>
    </source>
</evidence>
<dbReference type="InterPro" id="IPR017441">
    <property type="entry name" value="Protein_kinase_ATP_BS"/>
</dbReference>
<feature type="region of interest" description="Disordered" evidence="7">
    <location>
        <begin position="307"/>
        <end position="444"/>
    </location>
</feature>
<evidence type="ECO:0000259" key="8">
    <source>
        <dbReference type="PROSITE" id="PS50011"/>
    </source>
</evidence>
<dbReference type="PROSITE" id="PS50011">
    <property type="entry name" value="PROTEIN_KINASE_DOM"/>
    <property type="match status" value="1"/>
</dbReference>
<dbReference type="PROSITE" id="PS00107">
    <property type="entry name" value="PROTEIN_KINASE_ATP"/>
    <property type="match status" value="1"/>
</dbReference>
<gene>
    <name evidence="9" type="ORF">J3D65DRAFT_627024</name>
</gene>
<evidence type="ECO:0000256" key="3">
    <source>
        <dbReference type="ARBA" id="ARBA00022777"/>
    </source>
</evidence>
<dbReference type="SMART" id="SM00220">
    <property type="entry name" value="S_TKc"/>
    <property type="match status" value="1"/>
</dbReference>
<feature type="binding site" evidence="6">
    <location>
        <position position="251"/>
    </location>
    <ligand>
        <name>ATP</name>
        <dbReference type="ChEBI" id="CHEBI:30616"/>
    </ligand>
</feature>